<dbReference type="PANTHER" id="PTHR11439">
    <property type="entry name" value="GAG-POL-RELATED RETROTRANSPOSON"/>
    <property type="match status" value="1"/>
</dbReference>
<protein>
    <submittedName>
        <fullName evidence="2">Retrovirus-related Pol poly from transposon TNT 1-94</fullName>
    </submittedName>
</protein>
<dbReference type="InterPro" id="IPR013103">
    <property type="entry name" value="RVT_2"/>
</dbReference>
<dbReference type="SMART" id="SM00343">
    <property type="entry name" value="ZnF_C2HC"/>
    <property type="match status" value="1"/>
</dbReference>
<dbReference type="InterPro" id="IPR036397">
    <property type="entry name" value="RNaseH_sf"/>
</dbReference>
<dbReference type="PANTHER" id="PTHR11439:SF483">
    <property type="entry name" value="PEPTIDE SYNTHASE GLIP-LIKE, PUTATIVE (AFU_ORTHOLOGUE AFUA_3G12920)-RELATED"/>
    <property type="match status" value="1"/>
</dbReference>
<organism evidence="2 3">
    <name type="scientific">Paramuricea clavata</name>
    <name type="common">Red gorgonian</name>
    <name type="synonym">Violescent sea-whip</name>
    <dbReference type="NCBI Taxonomy" id="317549"/>
    <lineage>
        <taxon>Eukaryota</taxon>
        <taxon>Metazoa</taxon>
        <taxon>Cnidaria</taxon>
        <taxon>Anthozoa</taxon>
        <taxon>Octocorallia</taxon>
        <taxon>Malacalcyonacea</taxon>
        <taxon>Plexauridae</taxon>
        <taxon>Paramuricea</taxon>
    </lineage>
</organism>
<dbReference type="SUPFAM" id="SSF57756">
    <property type="entry name" value="Retrovirus zinc finger-like domains"/>
    <property type="match status" value="1"/>
</dbReference>
<dbReference type="OrthoDB" id="10059408at2759"/>
<dbReference type="InterPro" id="IPR036875">
    <property type="entry name" value="Znf_CCHC_sf"/>
</dbReference>
<dbReference type="InterPro" id="IPR012337">
    <property type="entry name" value="RNaseH-like_sf"/>
</dbReference>
<dbReference type="GO" id="GO:0015074">
    <property type="term" value="P:DNA integration"/>
    <property type="evidence" value="ECO:0007669"/>
    <property type="project" value="InterPro"/>
</dbReference>
<dbReference type="Pfam" id="PF00665">
    <property type="entry name" value="rve"/>
    <property type="match status" value="1"/>
</dbReference>
<dbReference type="SUPFAM" id="SSF53098">
    <property type="entry name" value="Ribonuclease H-like"/>
    <property type="match status" value="1"/>
</dbReference>
<dbReference type="GO" id="GO:0003676">
    <property type="term" value="F:nucleic acid binding"/>
    <property type="evidence" value="ECO:0007669"/>
    <property type="project" value="InterPro"/>
</dbReference>
<dbReference type="SUPFAM" id="SSF56672">
    <property type="entry name" value="DNA/RNA polymerases"/>
    <property type="match status" value="1"/>
</dbReference>
<evidence type="ECO:0000313" key="2">
    <source>
        <dbReference type="EMBL" id="CAB3998854.1"/>
    </source>
</evidence>
<dbReference type="Pfam" id="PF07727">
    <property type="entry name" value="RVT_2"/>
    <property type="match status" value="1"/>
</dbReference>
<dbReference type="Pfam" id="PF00098">
    <property type="entry name" value="zf-CCHC"/>
    <property type="match status" value="1"/>
</dbReference>
<dbReference type="InterPro" id="IPR001878">
    <property type="entry name" value="Znf_CCHC"/>
</dbReference>
<dbReference type="Pfam" id="PF13976">
    <property type="entry name" value="gag_pre-integrs"/>
    <property type="match status" value="1"/>
</dbReference>
<feature type="region of interest" description="Disordered" evidence="1">
    <location>
        <begin position="709"/>
        <end position="793"/>
    </location>
</feature>
<proteinExistence type="predicted"/>
<dbReference type="CDD" id="cd09272">
    <property type="entry name" value="RNase_HI_RT_Ty1"/>
    <property type="match status" value="1"/>
</dbReference>
<comment type="caution">
    <text evidence="2">The sequence shown here is derived from an EMBL/GenBank/DDBJ whole genome shotgun (WGS) entry which is preliminary data.</text>
</comment>
<dbReference type="EMBL" id="CACRXK020003454">
    <property type="protein sequence ID" value="CAB3998854.1"/>
    <property type="molecule type" value="Genomic_DNA"/>
</dbReference>
<dbReference type="PROSITE" id="PS50158">
    <property type="entry name" value="ZF_CCHC"/>
    <property type="match status" value="1"/>
</dbReference>
<dbReference type="PROSITE" id="PS50994">
    <property type="entry name" value="INTEGRASE"/>
    <property type="match status" value="1"/>
</dbReference>
<feature type="compositionally biased region" description="Polar residues" evidence="1">
    <location>
        <begin position="709"/>
        <end position="743"/>
    </location>
</feature>
<sequence length="1330" mass="150646">MSQAQNATGYGPRRDIPGRYGRLLFDGDERKYEQWEIKFLGYMRLQKLRDTIVASDEDEVSDDKNAEAFAELIQFLDDKSLSLIMRDAVDDGRKALKILRGHYAGTGKPRIISLYTELTSLVKSPHETVTDYVIRAETAAAALKNAGENVTDSLLIAMVLKGLPETFKPFTVVITQNEKKQTFSDFKAALRSFEETEQARASNSTEGDSILQTINRHKQDSFGIKGKKLCYSCGQPGHFARQCPNKEKPKNKLWCKTCHSSTHNDNTCRKNKNKGKSENNKANKALNVEQGEHSFAFQIKAQQGVSKINVELPSKLLVACADGTRSNNVALKRGNVNLPITDSRGRCVNASLKNALYIPSYPQDIFSVQAATEKGASVIFHPQSAELISKDGTKFNIEKHGKLYYLHVGPHSDIENSDSVNYTSDLKGWHEILGHCNYENVVKIQDVVDGMKVSDSSSKPDCDTCVLGKMTQSRNRNPDVRSKAPLELVHTDLAGPVDPMLKEGFRYTIAFTDEYSGAVFVYFLKNKSDTVEATKKFLADSAPYGNVKRLRSDNGGEFISNKFKSLLSENKIKHETSAPYSPHQNGTAERHWRTLFEMGRCMLIQANLGKVLWPYSIMAAAYIRNRCYNNRLKQTPYFALTGRKPNLANMRVFGSVCYAYEQDKQKLDSRCKKGIFVGFDKDSPAYLVYFSETGKVLKYRVVKFTTKNVSEQETQTEDTSSVDFRMSQDNNGPCNSSDVQNPGPTHEGPCQQTEESDEPDQQTEESDESKADMNLQSDDGIGHSRRERKPPSYLSDYITNVQIGTDQVSGDVDYCYKVSGFPETYQEAIESPDAELWKAAMREEMNSLNENNTFTLTALPEGRQTVGGRWVYTIKESPSMAKRYKARYVAKGYSQIKDIDYHETFAPTANLTTIRALMQIAAKQDLILHQMDVKTAYLNAPIDCEIYIEQAEGFETPSNSGEKLVYKLNKSLYGLKQSGRNWNSMLHKYLIENNFVQSNVDHCLYIKHVEGKLVIILVWVDDLIIAARNDILMSDTKQMLKDKFHMKDLGRLSYFLGIDFKQGVDYVRMNQRKYLVKLLEKFEMSNCKPRTTPSEQKLECDGENLTDPRRYRELIGSLIYAMTCTRPDICWIITTLSQYLSRPLKEHWIAAKHVLRYLKGTLDYELSYRKCDDDLRLIGYSDADWASSTHDRRSISGYCSSLTKTGPLISWKSNKQRTVALSSCEAEYMALAATVQEALYLAQLLDEIIEICSPVQIYEDNQGTIALSKDPVNRQRSKHIDIRYHFIRSTINAGKVIVNYCSTTDMIADIMTKAAPRCKLQKFKNFIFGV</sequence>
<keyword evidence="3" id="KW-1185">Reference proteome</keyword>
<dbReference type="InterPro" id="IPR057670">
    <property type="entry name" value="SH3_retrovirus"/>
</dbReference>
<dbReference type="Pfam" id="PF14223">
    <property type="entry name" value="Retrotran_gag_2"/>
    <property type="match status" value="1"/>
</dbReference>
<gene>
    <name evidence="2" type="ORF">PACLA_8A008633</name>
</gene>
<dbReference type="Gene3D" id="4.10.60.10">
    <property type="entry name" value="Zinc finger, CCHC-type"/>
    <property type="match status" value="1"/>
</dbReference>
<dbReference type="InterPro" id="IPR001584">
    <property type="entry name" value="Integrase_cat-core"/>
</dbReference>
<feature type="compositionally biased region" description="Acidic residues" evidence="1">
    <location>
        <begin position="754"/>
        <end position="767"/>
    </location>
</feature>
<evidence type="ECO:0000256" key="1">
    <source>
        <dbReference type="SAM" id="MobiDB-lite"/>
    </source>
</evidence>
<accession>A0A6S7H2Q3</accession>
<reference evidence="2" key="1">
    <citation type="submission" date="2020-04" db="EMBL/GenBank/DDBJ databases">
        <authorList>
            <person name="Alioto T."/>
            <person name="Alioto T."/>
            <person name="Gomez Garrido J."/>
        </authorList>
    </citation>
    <scope>NUCLEOTIDE SEQUENCE</scope>
    <source>
        <strain evidence="2">A484AB</strain>
    </source>
</reference>
<dbReference type="Pfam" id="PF25597">
    <property type="entry name" value="SH3_retrovirus"/>
    <property type="match status" value="1"/>
</dbReference>
<evidence type="ECO:0000313" key="3">
    <source>
        <dbReference type="Proteomes" id="UP001152795"/>
    </source>
</evidence>
<dbReference type="GO" id="GO:0008270">
    <property type="term" value="F:zinc ion binding"/>
    <property type="evidence" value="ECO:0007669"/>
    <property type="project" value="InterPro"/>
</dbReference>
<dbReference type="InterPro" id="IPR043502">
    <property type="entry name" value="DNA/RNA_pol_sf"/>
</dbReference>
<dbReference type="InterPro" id="IPR025724">
    <property type="entry name" value="GAG-pre-integrase_dom"/>
</dbReference>
<dbReference type="Gene3D" id="3.30.420.10">
    <property type="entry name" value="Ribonuclease H-like superfamily/Ribonuclease H"/>
    <property type="match status" value="1"/>
</dbReference>
<dbReference type="Proteomes" id="UP001152795">
    <property type="component" value="Unassembled WGS sequence"/>
</dbReference>
<name>A0A6S7H2Q3_PARCT</name>